<comment type="caution">
    <text evidence="1">The sequence shown here is derived from an EMBL/GenBank/DDBJ whole genome shotgun (WGS) entry which is preliminary data.</text>
</comment>
<dbReference type="EMBL" id="JAACNO010002657">
    <property type="protein sequence ID" value="KAF4131864.1"/>
    <property type="molecule type" value="Genomic_DNA"/>
</dbReference>
<sequence>MSNLSSLPPSVLAHVLELAVCGISQNLAPAGRSLHLDGVKNVALVCKSTLRSVRSLVSVFRATTMSLALENEATIVDVETMYRRVEMHGVDVTDLRIRLGEYTIEGHPFMV</sequence>
<reference evidence="1" key="1">
    <citation type="submission" date="2020-03" db="EMBL/GenBank/DDBJ databases">
        <title>Hybrid Assembly of Korean Phytophthora infestans isolates.</title>
        <authorList>
            <person name="Prokchorchik M."/>
            <person name="Lee Y."/>
            <person name="Seo J."/>
            <person name="Cho J.-H."/>
            <person name="Park Y.-E."/>
            <person name="Jang D.-C."/>
            <person name="Im J.-S."/>
            <person name="Choi J.-G."/>
            <person name="Park H.-J."/>
            <person name="Lee G.-B."/>
            <person name="Lee Y.-G."/>
            <person name="Hong S.-Y."/>
            <person name="Cho K."/>
            <person name="Sohn K.H."/>
        </authorList>
    </citation>
    <scope>NUCLEOTIDE SEQUENCE</scope>
    <source>
        <strain evidence="1">KR_2_A2</strain>
    </source>
</reference>
<accession>A0A8S9TYX2</accession>
<evidence type="ECO:0000313" key="2">
    <source>
        <dbReference type="Proteomes" id="UP000704712"/>
    </source>
</evidence>
<gene>
    <name evidence="1" type="ORF">GN958_ATG18897</name>
</gene>
<organism evidence="1 2">
    <name type="scientific">Phytophthora infestans</name>
    <name type="common">Potato late blight agent</name>
    <name type="synonym">Botrytis infestans</name>
    <dbReference type="NCBI Taxonomy" id="4787"/>
    <lineage>
        <taxon>Eukaryota</taxon>
        <taxon>Sar</taxon>
        <taxon>Stramenopiles</taxon>
        <taxon>Oomycota</taxon>
        <taxon>Peronosporomycetes</taxon>
        <taxon>Peronosporales</taxon>
        <taxon>Peronosporaceae</taxon>
        <taxon>Phytophthora</taxon>
    </lineage>
</organism>
<proteinExistence type="predicted"/>
<evidence type="ECO:0000313" key="1">
    <source>
        <dbReference type="EMBL" id="KAF4131864.1"/>
    </source>
</evidence>
<protein>
    <submittedName>
        <fullName evidence="1">Uncharacterized protein</fullName>
    </submittedName>
</protein>
<dbReference type="Proteomes" id="UP000704712">
    <property type="component" value="Unassembled WGS sequence"/>
</dbReference>
<name>A0A8S9TYX2_PHYIN</name>
<dbReference type="AlphaFoldDB" id="A0A8S9TYX2"/>